<evidence type="ECO:0000313" key="2">
    <source>
        <dbReference type="EMBL" id="MYL20159.1"/>
    </source>
</evidence>
<gene>
    <name evidence="2" type="ORF">GLW04_09700</name>
</gene>
<dbReference type="Proteomes" id="UP000460949">
    <property type="component" value="Unassembled WGS sequence"/>
</dbReference>
<evidence type="ECO:0000256" key="1">
    <source>
        <dbReference type="SAM" id="Phobius"/>
    </source>
</evidence>
<comment type="caution">
    <text evidence="2">The sequence shown here is derived from an EMBL/GenBank/DDBJ whole genome shotgun (WGS) entry which is preliminary data.</text>
</comment>
<keyword evidence="1" id="KW-0812">Transmembrane</keyword>
<protein>
    <submittedName>
        <fullName evidence="2">Uncharacterized protein</fullName>
    </submittedName>
</protein>
<reference evidence="2 3" key="1">
    <citation type="submission" date="2019-11" db="EMBL/GenBank/DDBJ databases">
        <title>Genome sequences of 17 halophilic strains isolated from different environments.</title>
        <authorList>
            <person name="Furrow R.E."/>
        </authorList>
    </citation>
    <scope>NUCLEOTIDE SEQUENCE [LARGE SCALE GENOMIC DNA]</scope>
    <source>
        <strain evidence="2 3">22511_23_Filter</strain>
    </source>
</reference>
<organism evidence="2 3">
    <name type="scientific">Halobacillus litoralis</name>
    <dbReference type="NCBI Taxonomy" id="45668"/>
    <lineage>
        <taxon>Bacteria</taxon>
        <taxon>Bacillati</taxon>
        <taxon>Bacillota</taxon>
        <taxon>Bacilli</taxon>
        <taxon>Bacillales</taxon>
        <taxon>Bacillaceae</taxon>
        <taxon>Halobacillus</taxon>
    </lineage>
</organism>
<dbReference type="AlphaFoldDB" id="A0A845DTK3"/>
<feature type="transmembrane region" description="Helical" evidence="1">
    <location>
        <begin position="7"/>
        <end position="30"/>
    </location>
</feature>
<dbReference type="RefSeq" id="WP_160836613.1">
    <property type="nucleotide sequence ID" value="NZ_WMET01000002.1"/>
</dbReference>
<keyword evidence="1" id="KW-1133">Transmembrane helix</keyword>
<dbReference type="EMBL" id="WMET01000002">
    <property type="protein sequence ID" value="MYL20159.1"/>
    <property type="molecule type" value="Genomic_DNA"/>
</dbReference>
<proteinExistence type="predicted"/>
<accession>A0A845DTK3</accession>
<keyword evidence="1" id="KW-0472">Membrane</keyword>
<name>A0A845DTK3_9BACI</name>
<sequence length="210" mass="23791">MNKTLRRFLIGAGIFAAVGLLAVLVVFIAISGNNEDAVKEDAEAYTENRFQSETDVYGVLYDSMGNQPFKAAAQVRHVDDGIEFLVYRNEDNQLVDTYVSSKWEEEVTETAMAYLDEQLFGVENLDIRFEKSTSSQHRYTPEDVPSVREVEAAPSIYLDLNREPEDGDKEVFEAFATLLEDEFSFTDGRITVQYFDGDTKIKGGWTQEFS</sequence>
<evidence type="ECO:0000313" key="3">
    <source>
        <dbReference type="Proteomes" id="UP000460949"/>
    </source>
</evidence>